<dbReference type="RefSeq" id="WP_184326183.1">
    <property type="nucleotide sequence ID" value="NZ_JACHLZ010000001.1"/>
</dbReference>
<evidence type="ECO:0000259" key="2">
    <source>
        <dbReference type="Pfam" id="PF01337"/>
    </source>
</evidence>
<dbReference type="Gene3D" id="3.30.370.10">
    <property type="entry name" value="Barstar-like"/>
    <property type="match status" value="1"/>
</dbReference>
<organism evidence="3 4">
    <name type="scientific">Brachybacterium aquaticum</name>
    <dbReference type="NCBI Taxonomy" id="1432564"/>
    <lineage>
        <taxon>Bacteria</taxon>
        <taxon>Bacillati</taxon>
        <taxon>Actinomycetota</taxon>
        <taxon>Actinomycetes</taxon>
        <taxon>Micrococcales</taxon>
        <taxon>Dermabacteraceae</taxon>
        <taxon>Brachybacterium</taxon>
    </lineage>
</organism>
<feature type="domain" description="Barstar (barnase inhibitor)" evidence="2">
    <location>
        <begin position="1"/>
        <end position="86"/>
    </location>
</feature>
<comment type="caution">
    <text evidence="3">The sequence shown here is derived from an EMBL/GenBank/DDBJ whole genome shotgun (WGS) entry which is preliminary data.</text>
</comment>
<proteinExistence type="inferred from homology"/>
<dbReference type="InterPro" id="IPR000468">
    <property type="entry name" value="Barstar"/>
</dbReference>
<gene>
    <name evidence="3" type="ORF">HNR70_002757</name>
</gene>
<keyword evidence="4" id="KW-1185">Reference proteome</keyword>
<comment type="similarity">
    <text evidence="1">Belongs to the barstar family.</text>
</comment>
<dbReference type="EMBL" id="JACHLZ010000001">
    <property type="protein sequence ID" value="MBB5832944.1"/>
    <property type="molecule type" value="Genomic_DNA"/>
</dbReference>
<evidence type="ECO:0000313" key="4">
    <source>
        <dbReference type="Proteomes" id="UP000588158"/>
    </source>
</evidence>
<protein>
    <recommendedName>
        <fullName evidence="2">Barstar (barnase inhibitor) domain-containing protein</fullName>
    </recommendedName>
</protein>
<evidence type="ECO:0000256" key="1">
    <source>
        <dbReference type="ARBA" id="ARBA00006845"/>
    </source>
</evidence>
<dbReference type="Proteomes" id="UP000588158">
    <property type="component" value="Unassembled WGS sequence"/>
</dbReference>
<accession>A0A841AIU5</accession>
<dbReference type="InterPro" id="IPR035905">
    <property type="entry name" value="Barstar-like_sf"/>
</dbReference>
<sequence>MLTLRLDGARMRDIPTFYDEINRVFMAGEDWTLGPSLDALDDMLRGGYGALHGAGEAKVIWQDHAIAAEALGLETTRAQLLAKLEDPRFDRDAAQRKLDRLEADGGPIYFDTVLEIFGEHPHIDLVLAGEPTVL</sequence>
<reference evidence="3 4" key="1">
    <citation type="submission" date="2020-08" db="EMBL/GenBank/DDBJ databases">
        <title>Sequencing the genomes of 1000 actinobacteria strains.</title>
        <authorList>
            <person name="Klenk H.-P."/>
        </authorList>
    </citation>
    <scope>NUCLEOTIDE SEQUENCE [LARGE SCALE GENOMIC DNA]</scope>
    <source>
        <strain evidence="3 4">DSM 28796</strain>
    </source>
</reference>
<dbReference type="Pfam" id="PF01337">
    <property type="entry name" value="Barstar"/>
    <property type="match status" value="1"/>
</dbReference>
<dbReference type="SUPFAM" id="SSF52038">
    <property type="entry name" value="Barstar-related"/>
    <property type="match status" value="1"/>
</dbReference>
<dbReference type="AlphaFoldDB" id="A0A841AIU5"/>
<name>A0A841AIU5_9MICO</name>
<evidence type="ECO:0000313" key="3">
    <source>
        <dbReference type="EMBL" id="MBB5832944.1"/>
    </source>
</evidence>